<evidence type="ECO:0000256" key="1">
    <source>
        <dbReference type="RuleBase" id="RU363044"/>
    </source>
</evidence>
<gene>
    <name evidence="3" type="ORF">Ctob_010455</name>
</gene>
<accession>A0A0M0LRH8</accession>
<keyword evidence="1" id="KW-0378">Hydrolase</keyword>
<sequence length="159" mass="16736">MTAPEPAHVTLDSEQRRVLELTCRQGRSVFYTGPGGVGKSFVTSVILAFLRAVFSDTFSKAVAITAPTGIAATHIGGTTLHSAMGVGVPLVHEDFASRMGGGASGGKGKSLATQLQVLLIDEVSMLSAEFLDLLDEQLRALVAKYGRGPDNLHRGEKAR</sequence>
<comment type="similarity">
    <text evidence="1">Belongs to the helicase family.</text>
</comment>
<dbReference type="EC" id="5.6.2.3" evidence="1"/>
<keyword evidence="4" id="KW-1185">Reference proteome</keyword>
<feature type="domain" description="DNA helicase Pif1-like DEAD-box helicase" evidence="2">
    <location>
        <begin position="11"/>
        <end position="144"/>
    </location>
</feature>
<keyword evidence="1" id="KW-0234">DNA repair</keyword>
<dbReference type="AlphaFoldDB" id="A0A0M0LRH8"/>
<dbReference type="GO" id="GO:0006310">
    <property type="term" value="P:DNA recombination"/>
    <property type="evidence" value="ECO:0007669"/>
    <property type="project" value="UniProtKB-KW"/>
</dbReference>
<dbReference type="InterPro" id="IPR051055">
    <property type="entry name" value="PIF1_helicase"/>
</dbReference>
<protein>
    <recommendedName>
        <fullName evidence="1">ATP-dependent DNA helicase</fullName>
        <ecNumber evidence="1">5.6.2.3</ecNumber>
    </recommendedName>
</protein>
<dbReference type="GO" id="GO:0006281">
    <property type="term" value="P:DNA repair"/>
    <property type="evidence" value="ECO:0007669"/>
    <property type="project" value="UniProtKB-KW"/>
</dbReference>
<dbReference type="PANTHER" id="PTHR47642:SF5">
    <property type="entry name" value="ATP-DEPENDENT DNA HELICASE"/>
    <property type="match status" value="1"/>
</dbReference>
<keyword evidence="1" id="KW-0227">DNA damage</keyword>
<keyword evidence="1" id="KW-0067">ATP-binding</keyword>
<dbReference type="SUPFAM" id="SSF52540">
    <property type="entry name" value="P-loop containing nucleoside triphosphate hydrolases"/>
    <property type="match status" value="1"/>
</dbReference>
<dbReference type="GO" id="GO:0043139">
    <property type="term" value="F:5'-3' DNA helicase activity"/>
    <property type="evidence" value="ECO:0007669"/>
    <property type="project" value="UniProtKB-EC"/>
</dbReference>
<dbReference type="Proteomes" id="UP000037460">
    <property type="component" value="Unassembled WGS sequence"/>
</dbReference>
<dbReference type="Pfam" id="PF05970">
    <property type="entry name" value="PIF1"/>
    <property type="match status" value="1"/>
</dbReference>
<dbReference type="InterPro" id="IPR010285">
    <property type="entry name" value="DNA_helicase_pif1-like_DEAD"/>
</dbReference>
<dbReference type="InterPro" id="IPR027417">
    <property type="entry name" value="P-loop_NTPase"/>
</dbReference>
<keyword evidence="1" id="KW-0233">DNA recombination</keyword>
<evidence type="ECO:0000259" key="2">
    <source>
        <dbReference type="Pfam" id="PF05970"/>
    </source>
</evidence>
<evidence type="ECO:0000313" key="3">
    <source>
        <dbReference type="EMBL" id="KOO53353.1"/>
    </source>
</evidence>
<proteinExistence type="inferred from homology"/>
<name>A0A0M0LRH8_9EUKA</name>
<dbReference type="PANTHER" id="PTHR47642">
    <property type="entry name" value="ATP-DEPENDENT DNA HELICASE"/>
    <property type="match status" value="1"/>
</dbReference>
<comment type="caution">
    <text evidence="3">The sequence shown here is derived from an EMBL/GenBank/DDBJ whole genome shotgun (WGS) entry which is preliminary data.</text>
</comment>
<dbReference type="EMBL" id="JWZX01000273">
    <property type="protein sequence ID" value="KOO53353.1"/>
    <property type="molecule type" value="Genomic_DNA"/>
</dbReference>
<comment type="cofactor">
    <cofactor evidence="1">
        <name>Mg(2+)</name>
        <dbReference type="ChEBI" id="CHEBI:18420"/>
    </cofactor>
</comment>
<keyword evidence="1" id="KW-0347">Helicase</keyword>
<comment type="catalytic activity">
    <reaction evidence="1">
        <text>ATP + H2O = ADP + phosphate + H(+)</text>
        <dbReference type="Rhea" id="RHEA:13065"/>
        <dbReference type="ChEBI" id="CHEBI:15377"/>
        <dbReference type="ChEBI" id="CHEBI:15378"/>
        <dbReference type="ChEBI" id="CHEBI:30616"/>
        <dbReference type="ChEBI" id="CHEBI:43474"/>
        <dbReference type="ChEBI" id="CHEBI:456216"/>
        <dbReference type="EC" id="5.6.2.3"/>
    </reaction>
</comment>
<dbReference type="Gene3D" id="3.40.50.300">
    <property type="entry name" value="P-loop containing nucleotide triphosphate hydrolases"/>
    <property type="match status" value="1"/>
</dbReference>
<organism evidence="3 4">
    <name type="scientific">Chrysochromulina tobinii</name>
    <dbReference type="NCBI Taxonomy" id="1460289"/>
    <lineage>
        <taxon>Eukaryota</taxon>
        <taxon>Haptista</taxon>
        <taxon>Haptophyta</taxon>
        <taxon>Prymnesiophyceae</taxon>
        <taxon>Prymnesiales</taxon>
        <taxon>Chrysochromulinaceae</taxon>
        <taxon>Chrysochromulina</taxon>
    </lineage>
</organism>
<dbReference type="GO" id="GO:0005524">
    <property type="term" value="F:ATP binding"/>
    <property type="evidence" value="ECO:0007669"/>
    <property type="project" value="UniProtKB-KW"/>
</dbReference>
<dbReference type="GO" id="GO:0016887">
    <property type="term" value="F:ATP hydrolysis activity"/>
    <property type="evidence" value="ECO:0007669"/>
    <property type="project" value="RHEA"/>
</dbReference>
<dbReference type="GO" id="GO:0000723">
    <property type="term" value="P:telomere maintenance"/>
    <property type="evidence" value="ECO:0007669"/>
    <property type="project" value="InterPro"/>
</dbReference>
<dbReference type="OrthoDB" id="432234at2759"/>
<keyword evidence="1" id="KW-0547">Nucleotide-binding</keyword>
<reference evidence="4" key="1">
    <citation type="journal article" date="2015" name="PLoS Genet.">
        <title>Genome Sequence and Transcriptome Analyses of Chrysochromulina tobin: Metabolic Tools for Enhanced Algal Fitness in the Prominent Order Prymnesiales (Haptophyceae).</title>
        <authorList>
            <person name="Hovde B.T."/>
            <person name="Deodato C.R."/>
            <person name="Hunsperger H.M."/>
            <person name="Ryken S.A."/>
            <person name="Yost W."/>
            <person name="Jha R.K."/>
            <person name="Patterson J."/>
            <person name="Monnat R.J. Jr."/>
            <person name="Barlow S.B."/>
            <person name="Starkenburg S.R."/>
            <person name="Cattolico R.A."/>
        </authorList>
    </citation>
    <scope>NUCLEOTIDE SEQUENCE</scope>
    <source>
        <strain evidence="4">CCMP291</strain>
    </source>
</reference>
<evidence type="ECO:0000313" key="4">
    <source>
        <dbReference type="Proteomes" id="UP000037460"/>
    </source>
</evidence>